<dbReference type="KEGG" id="euz:DVS28_b0253"/>
<protein>
    <submittedName>
        <fullName evidence="1">Uncharacterized protein</fullName>
    </submittedName>
</protein>
<geneLocation type="plasmid" evidence="2">
    <name>pedy32-46i</name>
</geneLocation>
<keyword evidence="2" id="KW-1185">Reference proteome</keyword>
<dbReference type="AlphaFoldDB" id="A0A346Y6C6"/>
<evidence type="ECO:0000313" key="1">
    <source>
        <dbReference type="EMBL" id="AXV10023.1"/>
    </source>
</evidence>
<gene>
    <name evidence="1" type="ORF">DVS28_b0253</name>
</gene>
<name>A0A346Y6C6_9ACTN</name>
<sequence>MEFHPDEADRWSAAGFTAAAATAWFDAGFDSPDEAADWADAGIDPDTAMGLAATGASPSRPARTA</sequence>
<dbReference type="Proteomes" id="UP000264006">
    <property type="component" value="Plasmid pEDY32-46I"/>
</dbReference>
<dbReference type="EMBL" id="CP031166">
    <property type="protein sequence ID" value="AXV10023.1"/>
    <property type="molecule type" value="Genomic_DNA"/>
</dbReference>
<organism evidence="1 2">
    <name type="scientific">Euzebya pacifica</name>
    <dbReference type="NCBI Taxonomy" id="1608957"/>
    <lineage>
        <taxon>Bacteria</taxon>
        <taxon>Bacillati</taxon>
        <taxon>Actinomycetota</taxon>
        <taxon>Nitriliruptoria</taxon>
        <taxon>Euzebyales</taxon>
    </lineage>
</organism>
<evidence type="ECO:0000313" key="2">
    <source>
        <dbReference type="Proteomes" id="UP000264006"/>
    </source>
</evidence>
<keyword evidence="1" id="KW-0614">Plasmid</keyword>
<reference evidence="1 2" key="1">
    <citation type="submission" date="2018-09" db="EMBL/GenBank/DDBJ databases">
        <title>Complete genome sequence of Euzebya sp. DY32-46 isolated from seawater of Pacific Ocean.</title>
        <authorList>
            <person name="Xu L."/>
            <person name="Wu Y.-H."/>
            <person name="Xu X.-W."/>
        </authorList>
    </citation>
    <scope>NUCLEOTIDE SEQUENCE [LARGE SCALE GENOMIC DNA]</scope>
    <source>
        <strain evidence="1 2">DY32-46</strain>
        <plasmid evidence="2">pedy32-46i</plasmid>
    </source>
</reference>
<proteinExistence type="predicted"/>
<accession>A0A346Y6C6</accession>